<dbReference type="InterPro" id="IPR011992">
    <property type="entry name" value="EF-hand-dom_pair"/>
</dbReference>
<dbReference type="SMART" id="SM00054">
    <property type="entry name" value="EFh"/>
    <property type="match status" value="3"/>
</dbReference>
<proteinExistence type="predicted"/>
<dbReference type="PROSITE" id="PS50222">
    <property type="entry name" value="EF_HAND_2"/>
    <property type="match status" value="3"/>
</dbReference>
<protein>
    <submittedName>
        <fullName evidence="2">Transaldolase/EF-hand domain-containing protein</fullName>
    </submittedName>
</protein>
<feature type="domain" description="EF-hand" evidence="1">
    <location>
        <begin position="5"/>
        <end position="40"/>
    </location>
</feature>
<keyword evidence="3" id="KW-1185">Reference proteome</keyword>
<sequence>MASEFQRKKVGGVFRAMDVDGDGLLTEADFQALARRWTAVAGSAGPERLAAVMTGWWPVLRAASGPGDWVSLDEVLRVVEGLGDLADAVSGTADAMFEAIDLDGDGLISRSEYGVLIETWNGAPAGTDEIFPRLDLDGDGRLTRDEFRVHWTEFWAGDDPDAPGSYVFGALLDQPEAFRGGVAGGAVPDPDLVLVCLPTARR</sequence>
<dbReference type="Pfam" id="PF13499">
    <property type="entry name" value="EF-hand_7"/>
    <property type="match status" value="1"/>
</dbReference>
<dbReference type="Proteomes" id="UP000824681">
    <property type="component" value="Chromosome"/>
</dbReference>
<reference evidence="2 3" key="1">
    <citation type="journal article" date="2021" name="ACS Chem. Biol.">
        <title>Genomic-Led Discovery of a Novel Glycopeptide Antibiotic by Nonomuraea coxensis DSM 45129.</title>
        <authorList>
            <person name="Yushchuk O."/>
            <person name="Vior N.M."/>
            <person name="Andreo-Vidal A."/>
            <person name="Berini F."/>
            <person name="Ruckert C."/>
            <person name="Busche T."/>
            <person name="Binda E."/>
            <person name="Kalinowski J."/>
            <person name="Truman A.W."/>
            <person name="Marinelli F."/>
        </authorList>
    </citation>
    <scope>NUCLEOTIDE SEQUENCE [LARGE SCALE GENOMIC DNA]</scope>
    <source>
        <strain evidence="2 3">DSM 45129</strain>
    </source>
</reference>
<name>A0ABX8TSI1_9ACTN</name>
<organism evidence="2 3">
    <name type="scientific">Nonomuraea coxensis DSM 45129</name>
    <dbReference type="NCBI Taxonomy" id="1122611"/>
    <lineage>
        <taxon>Bacteria</taxon>
        <taxon>Bacillati</taxon>
        <taxon>Actinomycetota</taxon>
        <taxon>Actinomycetes</taxon>
        <taxon>Streptosporangiales</taxon>
        <taxon>Streptosporangiaceae</taxon>
        <taxon>Nonomuraea</taxon>
    </lineage>
</organism>
<dbReference type="InterPro" id="IPR018247">
    <property type="entry name" value="EF_Hand_1_Ca_BS"/>
</dbReference>
<dbReference type="CDD" id="cd00051">
    <property type="entry name" value="EFh"/>
    <property type="match status" value="1"/>
</dbReference>
<dbReference type="InterPro" id="IPR002048">
    <property type="entry name" value="EF_hand_dom"/>
</dbReference>
<evidence type="ECO:0000313" key="3">
    <source>
        <dbReference type="Proteomes" id="UP000824681"/>
    </source>
</evidence>
<evidence type="ECO:0000313" key="2">
    <source>
        <dbReference type="EMBL" id="QYC38282.1"/>
    </source>
</evidence>
<feature type="domain" description="EF-hand" evidence="1">
    <location>
        <begin position="88"/>
        <end position="123"/>
    </location>
</feature>
<accession>A0ABX8TSI1</accession>
<dbReference type="RefSeq" id="WP_020543451.1">
    <property type="nucleotide sequence ID" value="NZ_CP068985.1"/>
</dbReference>
<dbReference type="SUPFAM" id="SSF47473">
    <property type="entry name" value="EF-hand"/>
    <property type="match status" value="1"/>
</dbReference>
<evidence type="ECO:0000259" key="1">
    <source>
        <dbReference type="PROSITE" id="PS50222"/>
    </source>
</evidence>
<dbReference type="PROSITE" id="PS00018">
    <property type="entry name" value="EF_HAND_1"/>
    <property type="match status" value="3"/>
</dbReference>
<dbReference type="Pfam" id="PF13202">
    <property type="entry name" value="EF-hand_5"/>
    <property type="match status" value="1"/>
</dbReference>
<feature type="domain" description="EF-hand" evidence="1">
    <location>
        <begin position="128"/>
        <end position="157"/>
    </location>
</feature>
<dbReference type="EMBL" id="CP068985">
    <property type="protein sequence ID" value="QYC38282.1"/>
    <property type="molecule type" value="Genomic_DNA"/>
</dbReference>
<gene>
    <name evidence="2" type="ORF">Nocox_03260</name>
</gene>
<dbReference type="Gene3D" id="1.10.238.10">
    <property type="entry name" value="EF-hand"/>
    <property type="match status" value="1"/>
</dbReference>